<gene>
    <name evidence="12" type="ORF">JYB65_09885</name>
</gene>
<comment type="function">
    <text evidence="9">Probably part of an ABC transporter complex. Responsible for energy coupling to the transport system.</text>
</comment>
<dbReference type="RefSeq" id="WP_206582512.1">
    <property type="nucleotide sequence ID" value="NZ_JAFJZZ010000004.1"/>
</dbReference>
<reference evidence="12" key="1">
    <citation type="submission" date="2021-02" db="EMBL/GenBank/DDBJ databases">
        <title>Abyssanaerobacter marinus gen.nov., sp., nov, anaerobic bacterium isolated from the Onnuri vent field of Indian Ocean and suggestion of Mogibacteriaceae fam. nov., and proposal of reclassification of ambiguous this family's genus member.</title>
        <authorList>
            <person name="Kim Y.J."/>
            <person name="Yang J.-A."/>
        </authorList>
    </citation>
    <scope>NUCLEOTIDE SEQUENCE</scope>
    <source>
        <strain evidence="12">DSM 2634</strain>
    </source>
</reference>
<keyword evidence="7" id="KW-1278">Translocase</keyword>
<dbReference type="CDD" id="cd03225">
    <property type="entry name" value="ABC_cobalt_CbiO_domain1"/>
    <property type="match status" value="1"/>
</dbReference>
<dbReference type="InterPro" id="IPR030947">
    <property type="entry name" value="EcfA_1"/>
</dbReference>
<comment type="function">
    <text evidence="10">Part of an ABC transporter complex. Responsible for energy coupling to the transport system.</text>
</comment>
<dbReference type="GO" id="GO:0042626">
    <property type="term" value="F:ATPase-coupled transmembrane transporter activity"/>
    <property type="evidence" value="ECO:0007669"/>
    <property type="project" value="TreeGrafter"/>
</dbReference>
<dbReference type="InterPro" id="IPR005876">
    <property type="entry name" value="Co_trans_ATP-bd"/>
</dbReference>
<dbReference type="GO" id="GO:0005524">
    <property type="term" value="F:ATP binding"/>
    <property type="evidence" value="ECO:0007669"/>
    <property type="project" value="UniProtKB-UniRule"/>
</dbReference>
<evidence type="ECO:0000259" key="11">
    <source>
        <dbReference type="PROSITE" id="PS50893"/>
    </source>
</evidence>
<name>A0A939D9M7_CLOAM</name>
<evidence type="ECO:0000256" key="8">
    <source>
        <dbReference type="ARBA" id="ARBA00023136"/>
    </source>
</evidence>
<dbReference type="GO" id="GO:0043190">
    <property type="term" value="C:ATP-binding cassette (ABC) transporter complex"/>
    <property type="evidence" value="ECO:0007669"/>
    <property type="project" value="TreeGrafter"/>
</dbReference>
<dbReference type="AlphaFoldDB" id="A0A939D9M7"/>
<keyword evidence="13" id="KW-1185">Reference proteome</keyword>
<evidence type="ECO:0000256" key="1">
    <source>
        <dbReference type="ARBA" id="ARBA00004202"/>
    </source>
</evidence>
<organism evidence="12 13">
    <name type="scientific">Clostridium aminobutyricum</name>
    <dbReference type="NCBI Taxonomy" id="33953"/>
    <lineage>
        <taxon>Bacteria</taxon>
        <taxon>Bacillati</taxon>
        <taxon>Bacillota</taxon>
        <taxon>Clostridia</taxon>
        <taxon>Eubacteriales</taxon>
        <taxon>Clostridiaceae</taxon>
        <taxon>Clostridium</taxon>
    </lineage>
</organism>
<dbReference type="EMBL" id="JAFJZZ010000004">
    <property type="protein sequence ID" value="MBN7773670.1"/>
    <property type="molecule type" value="Genomic_DNA"/>
</dbReference>
<proteinExistence type="inferred from homology"/>
<evidence type="ECO:0000256" key="4">
    <source>
        <dbReference type="ARBA" id="ARBA00022475"/>
    </source>
</evidence>
<dbReference type="FunFam" id="3.40.50.300:FF:000224">
    <property type="entry name" value="Energy-coupling factor transporter ATP-binding protein EcfA"/>
    <property type="match status" value="1"/>
</dbReference>
<comment type="similarity">
    <text evidence="2 10">Belongs to the ABC transporter superfamily.</text>
</comment>
<dbReference type="SUPFAM" id="SSF52540">
    <property type="entry name" value="P-loop containing nucleoside triphosphate hydrolases"/>
    <property type="match status" value="1"/>
</dbReference>
<dbReference type="InterPro" id="IPR017871">
    <property type="entry name" value="ABC_transporter-like_CS"/>
</dbReference>
<sequence length="279" mass="31135">MNEIIKIENLRFSYIREADQIEVEAIKDITLEVSRGSFVAIIGKNGSGKSTLAKNLNALLLPTSGIVYVNGYDTKDYEHIWDIRQSAGMVFQNPDNQLVSSIVEDDVAFGPENLGIDPAEIRKRVDDALQAVNMYEHRKKAPHSLSGGQKQRIAIAGVVAMMPDCIIFDEPTAMLDPQGRSEVMAIINKLNNQGITVVLITHFMEEAADADRVIIMDQGEMILDGTPVEIFSNIEKIRELELDVPVAVDLADRLRKEGIPIPEHIIKTEEMVDYLCQFK</sequence>
<dbReference type="InterPro" id="IPR003593">
    <property type="entry name" value="AAA+_ATPase"/>
</dbReference>
<keyword evidence="5 10" id="KW-0547">Nucleotide-binding</keyword>
<evidence type="ECO:0000256" key="2">
    <source>
        <dbReference type="ARBA" id="ARBA00005417"/>
    </source>
</evidence>
<dbReference type="PANTHER" id="PTHR43553">
    <property type="entry name" value="HEAVY METAL TRANSPORTER"/>
    <property type="match status" value="1"/>
</dbReference>
<dbReference type="NCBIfam" id="TIGR04520">
    <property type="entry name" value="ECF_ATPase_1"/>
    <property type="match status" value="1"/>
</dbReference>
<keyword evidence="3 10" id="KW-0813">Transport</keyword>
<evidence type="ECO:0000256" key="6">
    <source>
        <dbReference type="ARBA" id="ARBA00022840"/>
    </source>
</evidence>
<dbReference type="SMART" id="SM00382">
    <property type="entry name" value="AAA"/>
    <property type="match status" value="1"/>
</dbReference>
<evidence type="ECO:0000313" key="13">
    <source>
        <dbReference type="Proteomes" id="UP000664545"/>
    </source>
</evidence>
<dbReference type="GO" id="GO:0006824">
    <property type="term" value="P:cobalt ion transport"/>
    <property type="evidence" value="ECO:0007669"/>
    <property type="project" value="InterPro"/>
</dbReference>
<dbReference type="NCBIfam" id="TIGR01166">
    <property type="entry name" value="cbiO"/>
    <property type="match status" value="1"/>
</dbReference>
<accession>A0A939D9M7</accession>
<dbReference type="InterPro" id="IPR003439">
    <property type="entry name" value="ABC_transporter-like_ATP-bd"/>
</dbReference>
<dbReference type="Proteomes" id="UP000664545">
    <property type="component" value="Unassembled WGS sequence"/>
</dbReference>
<dbReference type="Gene3D" id="3.40.50.300">
    <property type="entry name" value="P-loop containing nucleotide triphosphate hydrolases"/>
    <property type="match status" value="1"/>
</dbReference>
<evidence type="ECO:0000256" key="3">
    <source>
        <dbReference type="ARBA" id="ARBA00022448"/>
    </source>
</evidence>
<protein>
    <recommendedName>
        <fullName evidence="10">ABC transporter ATP-binding protein</fullName>
    </recommendedName>
</protein>
<comment type="subcellular location">
    <subcellularLocation>
        <location evidence="1 10">Cell membrane</location>
        <topology evidence="1 10">Peripheral membrane protein</topology>
    </subcellularLocation>
</comment>
<evidence type="ECO:0000256" key="7">
    <source>
        <dbReference type="ARBA" id="ARBA00022967"/>
    </source>
</evidence>
<dbReference type="InterPro" id="IPR015856">
    <property type="entry name" value="ABC_transpr_CbiO/EcfA_su"/>
</dbReference>
<evidence type="ECO:0000256" key="5">
    <source>
        <dbReference type="ARBA" id="ARBA00022741"/>
    </source>
</evidence>
<dbReference type="PANTHER" id="PTHR43553:SF24">
    <property type="entry name" value="ENERGY-COUPLING FACTOR TRANSPORTER ATP-BINDING PROTEIN ECFA1"/>
    <property type="match status" value="1"/>
</dbReference>
<keyword evidence="4 10" id="KW-1003">Cell membrane</keyword>
<evidence type="ECO:0000313" key="12">
    <source>
        <dbReference type="EMBL" id="MBN7773670.1"/>
    </source>
</evidence>
<evidence type="ECO:0000256" key="9">
    <source>
        <dbReference type="ARBA" id="ARBA00025157"/>
    </source>
</evidence>
<dbReference type="PROSITE" id="PS00211">
    <property type="entry name" value="ABC_TRANSPORTER_1"/>
    <property type="match status" value="1"/>
</dbReference>
<dbReference type="Pfam" id="PF00005">
    <property type="entry name" value="ABC_tran"/>
    <property type="match status" value="1"/>
</dbReference>
<comment type="caution">
    <text evidence="12">The sequence shown here is derived from an EMBL/GenBank/DDBJ whole genome shotgun (WGS) entry which is preliminary data.</text>
</comment>
<evidence type="ECO:0000256" key="10">
    <source>
        <dbReference type="RuleBase" id="RU364103"/>
    </source>
</evidence>
<keyword evidence="6 10" id="KW-0067">ATP-binding</keyword>
<dbReference type="PROSITE" id="PS50893">
    <property type="entry name" value="ABC_TRANSPORTER_2"/>
    <property type="match status" value="1"/>
</dbReference>
<keyword evidence="8 10" id="KW-0472">Membrane</keyword>
<dbReference type="InterPro" id="IPR050095">
    <property type="entry name" value="ECF_ABC_transporter_ATP-bd"/>
</dbReference>
<dbReference type="GO" id="GO:0016887">
    <property type="term" value="F:ATP hydrolysis activity"/>
    <property type="evidence" value="ECO:0007669"/>
    <property type="project" value="InterPro"/>
</dbReference>
<dbReference type="InterPro" id="IPR027417">
    <property type="entry name" value="P-loop_NTPase"/>
</dbReference>
<feature type="domain" description="ABC transporter" evidence="11">
    <location>
        <begin position="5"/>
        <end position="243"/>
    </location>
</feature>